<name>A0A2M9AAQ9_9BACT</name>
<accession>A0A2M9AAQ9</accession>
<keyword evidence="2" id="KW-0560">Oxidoreductase</keyword>
<dbReference type="Pfam" id="PF25137">
    <property type="entry name" value="ADH_Fe_C"/>
    <property type="match status" value="1"/>
</dbReference>
<dbReference type="PANTHER" id="PTHR11496:SF103">
    <property type="entry name" value="DEHYDROGENASE, PUTATIVE-RELATED"/>
    <property type="match status" value="1"/>
</dbReference>
<dbReference type="Gene3D" id="3.40.50.1970">
    <property type="match status" value="1"/>
</dbReference>
<keyword evidence="6" id="KW-1185">Reference proteome</keyword>
<dbReference type="OrthoDB" id="9804734at2"/>
<evidence type="ECO:0000313" key="6">
    <source>
        <dbReference type="Proteomes" id="UP000231134"/>
    </source>
</evidence>
<protein>
    <submittedName>
        <fullName evidence="5">Alcohol dehydrogenase</fullName>
    </submittedName>
</protein>
<organism evidence="5 6">
    <name type="scientific">Hallerella succinigenes</name>
    <dbReference type="NCBI Taxonomy" id="1896222"/>
    <lineage>
        <taxon>Bacteria</taxon>
        <taxon>Pseudomonadati</taxon>
        <taxon>Fibrobacterota</taxon>
        <taxon>Fibrobacteria</taxon>
        <taxon>Fibrobacterales</taxon>
        <taxon>Fibrobacteraceae</taxon>
        <taxon>Hallerella</taxon>
    </lineage>
</organism>
<dbReference type="EMBL" id="PGEX01000001">
    <property type="protein sequence ID" value="PJJ42816.1"/>
    <property type="molecule type" value="Genomic_DNA"/>
</dbReference>
<dbReference type="InterPro" id="IPR001670">
    <property type="entry name" value="ADH_Fe/GldA"/>
</dbReference>
<dbReference type="AlphaFoldDB" id="A0A2M9AAQ9"/>
<dbReference type="FunFam" id="3.40.50.1970:FF:000003">
    <property type="entry name" value="Alcohol dehydrogenase, iron-containing"/>
    <property type="match status" value="1"/>
</dbReference>
<dbReference type="Proteomes" id="UP000231134">
    <property type="component" value="Unassembled WGS sequence"/>
</dbReference>
<sequence>MRFYIPTNIYVEKNCVQHHAKDVLALGKKALIVTGKHSAKTNGSLDDVLKILQSGNVPYQIFNEVEENPSVETVACAAEMGKAFAADFVIGIGGGSPIDAAKAIALLIANPSETETSLYTPKDLKTLPLLAVPTTCGTGTEATPVSVLTNRKGGFKKSIACKIFPTLSLVDGKYLAFAEKELILNTAVDALSHMVESYLNSQSNVYNRMFPEYGLKIWEQNKNALLSDAPIDEKLYENLMLASTLAGMSIVHTSTALPHGMSYDLTYNLCVPHGKAVGYFLAAYMKACEKSVPADVRTILDLLKLKDVAAFAEMVKAMIGTYELPRATVECFAQRMCENSSKLKLAPCELSKEDVWEIYRESLIIN</sequence>
<reference evidence="5 6" key="1">
    <citation type="submission" date="2017-11" db="EMBL/GenBank/DDBJ databases">
        <title>Animal gut microbial communities from fecal samples from Wisconsin, USA.</title>
        <authorList>
            <person name="Neumann A."/>
        </authorList>
    </citation>
    <scope>NUCLEOTIDE SEQUENCE [LARGE SCALE GENOMIC DNA]</scope>
    <source>
        <strain evidence="5 6">UWS3</strain>
    </source>
</reference>
<evidence type="ECO:0000259" key="4">
    <source>
        <dbReference type="Pfam" id="PF25137"/>
    </source>
</evidence>
<gene>
    <name evidence="5" type="ORF">BGX16_2863</name>
</gene>
<feature type="domain" description="Alcohol dehydrogenase iron-type/glycerol dehydrogenase GldA" evidence="3">
    <location>
        <begin position="6"/>
        <end position="171"/>
    </location>
</feature>
<proteinExistence type="inferred from homology"/>
<feature type="domain" description="Fe-containing alcohol dehydrogenase-like C-terminal" evidence="4">
    <location>
        <begin position="185"/>
        <end position="337"/>
    </location>
</feature>
<dbReference type="InterPro" id="IPR056798">
    <property type="entry name" value="ADH_Fe_C"/>
</dbReference>
<evidence type="ECO:0000313" key="5">
    <source>
        <dbReference type="EMBL" id="PJJ42816.1"/>
    </source>
</evidence>
<dbReference type="CDD" id="cd08181">
    <property type="entry name" value="PPD-like"/>
    <property type="match status" value="1"/>
</dbReference>
<comment type="similarity">
    <text evidence="1">Belongs to the iron-containing alcohol dehydrogenase family.</text>
</comment>
<evidence type="ECO:0000256" key="1">
    <source>
        <dbReference type="ARBA" id="ARBA00007358"/>
    </source>
</evidence>
<dbReference type="PANTHER" id="PTHR11496">
    <property type="entry name" value="ALCOHOL DEHYDROGENASE"/>
    <property type="match status" value="1"/>
</dbReference>
<dbReference type="GO" id="GO:0004022">
    <property type="term" value="F:alcohol dehydrogenase (NAD+) activity"/>
    <property type="evidence" value="ECO:0007669"/>
    <property type="project" value="TreeGrafter"/>
</dbReference>
<comment type="caution">
    <text evidence="5">The sequence shown here is derived from an EMBL/GenBank/DDBJ whole genome shotgun (WGS) entry which is preliminary data.</text>
</comment>
<dbReference type="InterPro" id="IPR039697">
    <property type="entry name" value="Alcohol_dehydrogenase_Fe"/>
</dbReference>
<dbReference type="GO" id="GO:0046872">
    <property type="term" value="F:metal ion binding"/>
    <property type="evidence" value="ECO:0007669"/>
    <property type="project" value="InterPro"/>
</dbReference>
<dbReference type="Gene3D" id="1.20.1090.10">
    <property type="entry name" value="Dehydroquinate synthase-like - alpha domain"/>
    <property type="match status" value="1"/>
</dbReference>
<evidence type="ECO:0000256" key="2">
    <source>
        <dbReference type="ARBA" id="ARBA00023002"/>
    </source>
</evidence>
<dbReference type="RefSeq" id="WP_100426656.1">
    <property type="nucleotide sequence ID" value="NZ_PGEX01000001.1"/>
</dbReference>
<evidence type="ECO:0000259" key="3">
    <source>
        <dbReference type="Pfam" id="PF00465"/>
    </source>
</evidence>
<dbReference type="Pfam" id="PF00465">
    <property type="entry name" value="Fe-ADH"/>
    <property type="match status" value="1"/>
</dbReference>
<dbReference type="SUPFAM" id="SSF56796">
    <property type="entry name" value="Dehydroquinate synthase-like"/>
    <property type="match status" value="1"/>
</dbReference>